<proteinExistence type="predicted"/>
<accession>A0A9P1JFS1</accession>
<gene>
    <name evidence="1" type="primary">yheE</name>
    <name evidence="1" type="ordered locus">BAMF_1068</name>
</gene>
<dbReference type="InterPro" id="IPR017263">
    <property type="entry name" value="UCP037692"/>
</dbReference>
<evidence type="ECO:0008006" key="3">
    <source>
        <dbReference type="Google" id="ProtNLM"/>
    </source>
</evidence>
<dbReference type="AlphaFoldDB" id="A0A9P1JFS1"/>
<dbReference type="EMBL" id="FN597644">
    <property type="protein sequence ID" value="CBI42194.1"/>
    <property type="molecule type" value="Genomic_DNA"/>
</dbReference>
<reference evidence="2" key="2">
    <citation type="journal article" date="2011" name="J. Biotechnol.">
        <title>Genome sequence of B. amyloliquefaciens type strain DSM7(T) reveals differences to plant-associated B. amyloliquefaciens FZB42.</title>
        <authorList>
            <person name="Ruckert C."/>
            <person name="Blom J."/>
            <person name="Chen X."/>
            <person name="Reva O."/>
            <person name="Borriss R."/>
        </authorList>
    </citation>
    <scope>NUCLEOTIDE SEQUENCE [LARGE SCALE GENOMIC DNA]</scope>
    <source>
        <strain evidence="2">DSM 7</strain>
    </source>
</reference>
<dbReference type="Pfam" id="PF17277">
    <property type="entry name" value="DUF5342"/>
    <property type="match status" value="1"/>
</dbReference>
<dbReference type="KEGG" id="bao:BAMF_1068"/>
<evidence type="ECO:0000313" key="1">
    <source>
        <dbReference type="EMBL" id="CBI42194.1"/>
    </source>
</evidence>
<reference evidence="1 2" key="1">
    <citation type="journal article" date="2011" name="Int. J. Syst. Evol. Microbiol.">
        <title>Relationship of Bacillus amyloliquefaciens clades associated with strains DSM 7T and FZB42T: a proposal for Bacillus amyloliquefaciens subsp. amyloliquefaciens subsp. nov. and Bacillus amyloliquefaciens subsp. plantarum subsp. nov. based on complete genome sequence comparisons.</title>
        <authorList>
            <person name="Borriss R."/>
            <person name="Chen X.H."/>
            <person name="Rueckert C."/>
            <person name="Blom J."/>
            <person name="Becker A."/>
            <person name="Baumgarth B."/>
            <person name="Fan B."/>
            <person name="Pukall R."/>
            <person name="Schumann P."/>
            <person name="Sproer C."/>
            <person name="Junge H."/>
            <person name="Vater J."/>
            <person name="Puhler A."/>
            <person name="Klenk H.P."/>
        </authorList>
    </citation>
    <scope>NUCLEOTIDE SEQUENCE [LARGE SCALE GENOMIC DNA]</scope>
    <source>
        <strain evidence="2">DSM 7</strain>
    </source>
</reference>
<sequence length="117" mass="14098">MRHIYQNGPLPPRKNFGGEAVFFSFTRDRHRTISYNEQDQHFPIRSVNVMISHFSWKPLFKKEKLPGWRISFYWQGTHYEGIYHKSGDIEWGHTHPGKEEPALVKELHELMLYHIYD</sequence>
<protein>
    <recommendedName>
        <fullName evidence="3">YheE family protein</fullName>
    </recommendedName>
</protein>
<evidence type="ECO:0000313" key="2">
    <source>
        <dbReference type="Proteomes" id="UP000006562"/>
    </source>
</evidence>
<organism evidence="1 2">
    <name type="scientific">Bacillus amyloliquefaciens (strain ATCC 23350 / DSM 7 / BCRC 11601 / CCUG 28519 / NBRC 15535 / NRRL B-14393 / F)</name>
    <dbReference type="NCBI Taxonomy" id="692420"/>
    <lineage>
        <taxon>Bacteria</taxon>
        <taxon>Bacillati</taxon>
        <taxon>Bacillota</taxon>
        <taxon>Bacilli</taxon>
        <taxon>Bacillales</taxon>
        <taxon>Bacillaceae</taxon>
        <taxon>Bacillus</taxon>
        <taxon>Bacillus amyloliquefaciens group</taxon>
    </lineage>
</organism>
<name>A0A9P1JFS1_BACAS</name>
<dbReference type="Proteomes" id="UP000006562">
    <property type="component" value="Chromosome"/>
</dbReference>
<keyword evidence="2" id="KW-1185">Reference proteome</keyword>